<name>A0A9P7QXN4_9PEZI</name>
<dbReference type="Proteomes" id="UP000699042">
    <property type="component" value="Unassembled WGS sequence"/>
</dbReference>
<comment type="caution">
    <text evidence="1">The sequence shown here is derived from an EMBL/GenBank/DDBJ whole genome shotgun (WGS) entry which is preliminary data.</text>
</comment>
<gene>
    <name evidence="1" type="ORF">JMJ77_011713</name>
</gene>
<protein>
    <submittedName>
        <fullName evidence="1">Uncharacterized protein</fullName>
    </submittedName>
</protein>
<proteinExistence type="predicted"/>
<reference evidence="1" key="1">
    <citation type="submission" date="2021-05" db="EMBL/GenBank/DDBJ databases">
        <title>Comparative genomics of three Colletotrichum scovillei strains and genetic complementation revealed genes involved fungal growth and virulence on chili pepper.</title>
        <authorList>
            <person name="Hsieh D.-K."/>
            <person name="Chuang S.-C."/>
            <person name="Chen C.-Y."/>
            <person name="Chao Y.-T."/>
            <person name="Lu M.-Y.J."/>
            <person name="Lee M.-H."/>
            <person name="Shih M.-C."/>
        </authorList>
    </citation>
    <scope>NUCLEOTIDE SEQUENCE</scope>
    <source>
        <strain evidence="1">Coll-153</strain>
    </source>
</reference>
<organism evidence="1 2">
    <name type="scientific">Colletotrichum scovillei</name>
    <dbReference type="NCBI Taxonomy" id="1209932"/>
    <lineage>
        <taxon>Eukaryota</taxon>
        <taxon>Fungi</taxon>
        <taxon>Dikarya</taxon>
        <taxon>Ascomycota</taxon>
        <taxon>Pezizomycotina</taxon>
        <taxon>Sordariomycetes</taxon>
        <taxon>Hypocreomycetidae</taxon>
        <taxon>Glomerellales</taxon>
        <taxon>Glomerellaceae</taxon>
        <taxon>Colletotrichum</taxon>
        <taxon>Colletotrichum acutatum species complex</taxon>
    </lineage>
</organism>
<dbReference type="AlphaFoldDB" id="A0A9P7QXN4"/>
<sequence>MPIPSICSMCRSIVGFVTVLKQQQHRQFVTFSTLLT</sequence>
<evidence type="ECO:0000313" key="1">
    <source>
        <dbReference type="EMBL" id="KAG7043891.1"/>
    </source>
</evidence>
<evidence type="ECO:0000313" key="2">
    <source>
        <dbReference type="Proteomes" id="UP000699042"/>
    </source>
</evidence>
<dbReference type="EMBL" id="JAESDN010000011">
    <property type="protein sequence ID" value="KAG7043891.1"/>
    <property type="molecule type" value="Genomic_DNA"/>
</dbReference>
<feature type="non-terminal residue" evidence="1">
    <location>
        <position position="36"/>
    </location>
</feature>
<accession>A0A9P7QXN4</accession>
<keyword evidence="2" id="KW-1185">Reference proteome</keyword>